<proteinExistence type="inferred from homology"/>
<evidence type="ECO:0000256" key="2">
    <source>
        <dbReference type="ARBA" id="ARBA00022552"/>
    </source>
</evidence>
<dbReference type="InterPro" id="IPR050080">
    <property type="entry name" value="RNase_PH"/>
</dbReference>
<feature type="domain" description="Exoribonuclease phosphorolytic" evidence="7">
    <location>
        <begin position="42"/>
        <end position="172"/>
    </location>
</feature>
<dbReference type="Gene3D" id="3.30.230.70">
    <property type="entry name" value="GHMP Kinase, N-terminal domain"/>
    <property type="match status" value="1"/>
</dbReference>
<dbReference type="InterPro" id="IPR027408">
    <property type="entry name" value="PNPase/RNase_PH_dom_sf"/>
</dbReference>
<protein>
    <recommendedName>
        <fullName evidence="6">Ribonuclease PH</fullName>
        <shortName evidence="6">RNase PH</shortName>
        <ecNumber evidence="6">2.7.7.56</ecNumber>
    </recommendedName>
    <alternativeName>
        <fullName evidence="6">tRNA nucleotidyltransferase</fullName>
    </alternativeName>
</protein>
<evidence type="ECO:0000313" key="9">
    <source>
        <dbReference type="EMBL" id="MFC0385486.1"/>
    </source>
</evidence>
<keyword evidence="4 6" id="KW-0819">tRNA processing</keyword>
<accession>A0ABV6IPG8</accession>
<feature type="binding site" evidence="6">
    <location>
        <position position="118"/>
    </location>
    <ligand>
        <name>phosphate</name>
        <dbReference type="ChEBI" id="CHEBI:43474"/>
        <note>substrate</note>
    </ligand>
</feature>
<dbReference type="PANTHER" id="PTHR11953">
    <property type="entry name" value="EXOSOME COMPLEX COMPONENT"/>
    <property type="match status" value="1"/>
</dbReference>
<evidence type="ECO:0000313" key="10">
    <source>
        <dbReference type="Proteomes" id="UP001589789"/>
    </source>
</evidence>
<dbReference type="EMBL" id="JBHLVZ010000005">
    <property type="protein sequence ID" value="MFC0385486.1"/>
    <property type="molecule type" value="Genomic_DNA"/>
</dbReference>
<dbReference type="Pfam" id="PF03725">
    <property type="entry name" value="RNase_PH_C"/>
    <property type="match status" value="1"/>
</dbReference>
<keyword evidence="10" id="KW-1185">Reference proteome</keyword>
<dbReference type="RefSeq" id="WP_377049632.1">
    <property type="nucleotide sequence ID" value="NZ_JBHLVZ010000005.1"/>
</dbReference>
<keyword evidence="5" id="KW-0694">RNA-binding</keyword>
<comment type="function">
    <text evidence="6">Phosphorolytic 3'-5' exoribonuclease that plays an important role in tRNA 3'-end maturation. Removes nucleotide residues following the 3'-CCA terminus of tRNAs; can also add nucleotides to the ends of RNA molecules by using nucleoside diphosphates as substrates, but this may not be physiologically important. Probably plays a role in initiation of 16S rRNA degradation (leading to ribosome degradation) during starvation.</text>
</comment>
<organism evidence="9 10">
    <name type="scientific">Muricoccus vinaceus</name>
    <dbReference type="NCBI Taxonomy" id="424704"/>
    <lineage>
        <taxon>Bacteria</taxon>
        <taxon>Pseudomonadati</taxon>
        <taxon>Pseudomonadota</taxon>
        <taxon>Alphaproteobacteria</taxon>
        <taxon>Acetobacterales</taxon>
        <taxon>Roseomonadaceae</taxon>
        <taxon>Muricoccus</taxon>
    </lineage>
</organism>
<dbReference type="SUPFAM" id="SSF54211">
    <property type="entry name" value="Ribosomal protein S5 domain 2-like"/>
    <property type="match status" value="1"/>
</dbReference>
<comment type="catalytic activity">
    <reaction evidence="6">
        <text>tRNA(n+1) + phosphate = tRNA(n) + a ribonucleoside 5'-diphosphate</text>
        <dbReference type="Rhea" id="RHEA:10628"/>
        <dbReference type="Rhea" id="RHEA-COMP:17343"/>
        <dbReference type="Rhea" id="RHEA-COMP:17344"/>
        <dbReference type="ChEBI" id="CHEBI:43474"/>
        <dbReference type="ChEBI" id="CHEBI:57930"/>
        <dbReference type="ChEBI" id="CHEBI:173114"/>
        <dbReference type="EC" id="2.7.7.56"/>
    </reaction>
</comment>
<comment type="caution">
    <text evidence="9">The sequence shown here is derived from an EMBL/GenBank/DDBJ whole genome shotgun (WGS) entry which is preliminary data.</text>
</comment>
<feature type="domain" description="Exoribonuclease phosphorolytic" evidence="8">
    <location>
        <begin position="189"/>
        <end position="256"/>
    </location>
</feature>
<dbReference type="Pfam" id="PF01138">
    <property type="entry name" value="RNase_PH"/>
    <property type="match status" value="1"/>
</dbReference>
<keyword evidence="2 6" id="KW-0698">rRNA processing</keyword>
<feature type="binding site" evidence="6">
    <location>
        <begin position="156"/>
        <end position="158"/>
    </location>
    <ligand>
        <name>phosphate</name>
        <dbReference type="ChEBI" id="CHEBI:43474"/>
        <note>substrate</note>
    </ligand>
</feature>
<evidence type="ECO:0000259" key="7">
    <source>
        <dbReference type="Pfam" id="PF01138"/>
    </source>
</evidence>
<evidence type="ECO:0000259" key="8">
    <source>
        <dbReference type="Pfam" id="PF03725"/>
    </source>
</evidence>
<dbReference type="SUPFAM" id="SSF55666">
    <property type="entry name" value="Ribonuclease PH domain 2-like"/>
    <property type="match status" value="1"/>
</dbReference>
<dbReference type="InterPro" id="IPR015847">
    <property type="entry name" value="ExoRNase_PH_dom2"/>
</dbReference>
<dbReference type="PANTHER" id="PTHR11953:SF0">
    <property type="entry name" value="EXOSOME COMPLEX COMPONENT RRP41"/>
    <property type="match status" value="1"/>
</dbReference>
<dbReference type="InterPro" id="IPR020568">
    <property type="entry name" value="Ribosomal_Su5_D2-typ_SF"/>
</dbReference>
<keyword evidence="3 6" id="KW-0820">tRNA-binding</keyword>
<dbReference type="CDD" id="cd11362">
    <property type="entry name" value="RNase_PH_bact"/>
    <property type="match status" value="1"/>
</dbReference>
<evidence type="ECO:0000256" key="1">
    <source>
        <dbReference type="ARBA" id="ARBA00006678"/>
    </source>
</evidence>
<dbReference type="Proteomes" id="UP001589789">
    <property type="component" value="Unassembled WGS sequence"/>
</dbReference>
<dbReference type="GO" id="GO:0009022">
    <property type="term" value="F:tRNA nucleotidyltransferase activity"/>
    <property type="evidence" value="ECO:0007669"/>
    <property type="project" value="UniProtKB-EC"/>
</dbReference>
<dbReference type="InterPro" id="IPR002381">
    <property type="entry name" value="RNase_PH_bac-type"/>
</dbReference>
<sequence length="270" mass="27955">MSSKPSQPSPGSAFGAALGQALGITGADGRPIGRPSGRAPDQLRALKLEPGFARHAEGSCLVRMGVTEVLCTASVEGRVPGFMRGKGMGWVTAEYGMLPRATHTRGEREAARGKQSGRTQEIQRLIGRSLRAVTDRAAMGEMTVTLDCDVLTADGGTRCAAITGAWVALHLAFQHCRKANIMARDPLVDQVAAVSCGIHGGVPVLDLDYAEDSGADTDGNFVMTGKGGIVEVQATAEGAPFSEAELTGLLGLARKGVAELFAAQRAAVGL</sequence>
<keyword evidence="6 9" id="KW-0548">Nucleotidyltransferase</keyword>
<evidence type="ECO:0000256" key="6">
    <source>
        <dbReference type="HAMAP-Rule" id="MF_00564"/>
    </source>
</evidence>
<comment type="similarity">
    <text evidence="1 6">Belongs to the RNase PH family.</text>
</comment>
<name>A0ABV6IPG8_9PROT</name>
<evidence type="ECO:0000256" key="3">
    <source>
        <dbReference type="ARBA" id="ARBA00022555"/>
    </source>
</evidence>
<evidence type="ECO:0000256" key="5">
    <source>
        <dbReference type="ARBA" id="ARBA00022884"/>
    </source>
</evidence>
<gene>
    <name evidence="6 9" type="primary">rph</name>
    <name evidence="9" type="ORF">ACFFIC_07930</name>
</gene>
<evidence type="ECO:0000256" key="4">
    <source>
        <dbReference type="ARBA" id="ARBA00022694"/>
    </source>
</evidence>
<dbReference type="HAMAP" id="MF_00564">
    <property type="entry name" value="RNase_PH"/>
    <property type="match status" value="1"/>
</dbReference>
<comment type="subunit">
    <text evidence="6">Homohexameric ring arranged as a trimer of dimers.</text>
</comment>
<reference evidence="9 10" key="1">
    <citation type="submission" date="2024-09" db="EMBL/GenBank/DDBJ databases">
        <authorList>
            <person name="Sun Q."/>
            <person name="Mori K."/>
        </authorList>
    </citation>
    <scope>NUCLEOTIDE SEQUENCE [LARGE SCALE GENOMIC DNA]</scope>
    <source>
        <strain evidence="9 10">CCM 7468</strain>
    </source>
</reference>
<dbReference type="InterPro" id="IPR001247">
    <property type="entry name" value="ExoRNase_PH_dom1"/>
</dbReference>
<dbReference type="InterPro" id="IPR036345">
    <property type="entry name" value="ExoRNase_PH_dom2_sf"/>
</dbReference>
<dbReference type="EC" id="2.7.7.56" evidence="6"/>
<keyword evidence="6 9" id="KW-0808">Transferase</keyword>
<dbReference type="NCBIfam" id="TIGR01966">
    <property type="entry name" value="RNasePH"/>
    <property type="match status" value="1"/>
</dbReference>